<dbReference type="SMART" id="SM01216">
    <property type="entry name" value="Fmp27_WPPW"/>
    <property type="match status" value="1"/>
</dbReference>
<gene>
    <name evidence="3" type="ORF">MAPG_08095</name>
</gene>
<dbReference type="PANTHER" id="PTHR15678:SF6">
    <property type="entry name" value="BRIDGE-LIKE LIPID TRANSFER PROTEIN FAMILY MEMBER 2"/>
    <property type="match status" value="1"/>
</dbReference>
<feature type="non-terminal residue" evidence="3">
    <location>
        <position position="1"/>
    </location>
</feature>
<dbReference type="PANTHER" id="PTHR15678">
    <property type="entry name" value="ANTIGEN MLAA-22-RELATED"/>
    <property type="match status" value="1"/>
</dbReference>
<evidence type="ECO:0000259" key="2">
    <source>
        <dbReference type="SMART" id="SM01216"/>
    </source>
</evidence>
<sequence>AGVGEVPGGVSIGDLTGGIADGFMPQNSYHVRLIAPQIQLQSAKNTKHVVLVTAKGMELKVVEVLDKDRVSDTVSGLVQRRFMVSMDSTQFFVTHQKWFSTQLLSMSSGSTYGTPLGTSWPPWVPMEVMFDFQTSPLGFRRVVQKTSATLRYDKYNTLRLKYNDEVNNTAAGGGEADSTTSSPHEATAAAEQRMDNLWVEFPQARALCNSSQYYAMYVIVLDLLMYSEPTEKHRSERLEKIMLASDFSDLRGAPEMVVKLQDRIRQLQDIRTHFQVHAKHLDRRSWEHRLALERDLAACEDELFFTMKAITSSQGKYETATQNDTLLKWSISARDIVWHLIRDNNEPLVELQLKDVEYDRTDNADGSHANEVRVGKILGLNLLPDAIYPEMVAPYVDERNGSAAPAAIAPNTVTSPPATSAAKASSLSGDTGSQPMILVRWNMLEAIAGIPVMSHFEVNLFPLKIQLEREVGKKLFEYIFPDMDKDRQDAVAAAAAAASGKGDSPFVLRAAG</sequence>
<organism evidence="3">
    <name type="scientific">Magnaporthiopsis poae (strain ATCC 64411 / 73-15)</name>
    <name type="common">Kentucky bluegrass fungus</name>
    <name type="synonym">Magnaporthe poae</name>
    <dbReference type="NCBI Taxonomy" id="644358"/>
    <lineage>
        <taxon>Eukaryota</taxon>
        <taxon>Fungi</taxon>
        <taxon>Dikarya</taxon>
        <taxon>Ascomycota</taxon>
        <taxon>Pezizomycotina</taxon>
        <taxon>Sordariomycetes</taxon>
        <taxon>Sordariomycetidae</taxon>
        <taxon>Magnaporthales</taxon>
        <taxon>Magnaporthaceae</taxon>
        <taxon>Magnaporthiopsis</taxon>
    </lineage>
</organism>
<dbReference type="AlphaFoldDB" id="A0A0H2UDH2"/>
<proteinExistence type="predicted"/>
<dbReference type="EMBL" id="GL876972">
    <property type="protein sequence ID" value="KLU89119.1"/>
    <property type="molecule type" value="Genomic_DNA"/>
</dbReference>
<evidence type="ECO:0000313" key="3">
    <source>
        <dbReference type="EMBL" id="KLU89119.1"/>
    </source>
</evidence>
<feature type="non-terminal residue" evidence="3">
    <location>
        <position position="512"/>
    </location>
</feature>
<dbReference type="VEuPathDB" id="FungiDB:MAPG_08095"/>
<reference evidence="3" key="2">
    <citation type="submission" date="2011-03" db="EMBL/GenBank/DDBJ databases">
        <title>Annotation of Magnaporthe poae ATCC 64411.</title>
        <authorList>
            <person name="Ma L.-J."/>
            <person name="Dead R."/>
            <person name="Young S.K."/>
            <person name="Zeng Q."/>
            <person name="Gargeya S."/>
            <person name="Fitzgerald M."/>
            <person name="Haas B."/>
            <person name="Abouelleil A."/>
            <person name="Alvarado L."/>
            <person name="Arachchi H.M."/>
            <person name="Berlin A."/>
            <person name="Brown A."/>
            <person name="Chapman S.B."/>
            <person name="Chen Z."/>
            <person name="Dunbar C."/>
            <person name="Freedman E."/>
            <person name="Gearin G."/>
            <person name="Gellesch M."/>
            <person name="Goldberg J."/>
            <person name="Griggs A."/>
            <person name="Gujja S."/>
            <person name="Heiman D."/>
            <person name="Howarth C."/>
            <person name="Larson L."/>
            <person name="Lui A."/>
            <person name="MacDonald P.J.P."/>
            <person name="Mehta T."/>
            <person name="Montmayeur A."/>
            <person name="Murphy C."/>
            <person name="Neiman D."/>
            <person name="Pearson M."/>
            <person name="Priest M."/>
            <person name="Roberts A."/>
            <person name="Saif S."/>
            <person name="Shea T."/>
            <person name="Shenoy N."/>
            <person name="Sisk P."/>
            <person name="Stolte C."/>
            <person name="Sykes S."/>
            <person name="Yandava C."/>
            <person name="Wortman J."/>
            <person name="Nusbaum C."/>
            <person name="Birren B."/>
        </authorList>
    </citation>
    <scope>NUCLEOTIDE SEQUENCE</scope>
    <source>
        <strain evidence="3">ATCC 64411</strain>
    </source>
</reference>
<feature type="domain" description="FMP27 WPPW motif-containing RBG unit" evidence="2">
    <location>
        <begin position="1"/>
        <end position="129"/>
    </location>
</feature>
<dbReference type="Pfam" id="PF10344">
    <property type="entry name" value="Hobbit"/>
    <property type="match status" value="1"/>
</dbReference>
<protein>
    <recommendedName>
        <fullName evidence="2">FMP27 WPPW motif-containing RBG unit domain-containing protein</fullName>
    </recommendedName>
</protein>
<dbReference type="OrthoDB" id="1562405at2759"/>
<accession>A0A0H2UDH2</accession>
<dbReference type="InterPro" id="IPR019449">
    <property type="entry name" value="FMP27_WPPW_RBG"/>
</dbReference>
<evidence type="ECO:0000256" key="1">
    <source>
        <dbReference type="SAM" id="MobiDB-lite"/>
    </source>
</evidence>
<dbReference type="InterPro" id="IPR045167">
    <property type="entry name" value="Hobbit"/>
</dbReference>
<feature type="region of interest" description="Disordered" evidence="1">
    <location>
        <begin position="410"/>
        <end position="431"/>
    </location>
</feature>
<name>A0A0H2UDH2_MAGP6</name>
<reference evidence="3" key="1">
    <citation type="submission" date="2010-05" db="EMBL/GenBank/DDBJ databases">
        <title>The Genome Sequence of Magnaporthe poae strain ATCC 64411.</title>
        <authorList>
            <consortium name="The Broad Institute Genome Sequencing Platform"/>
            <consortium name="Broad Institute Genome Sequencing Center for Infectious Disease"/>
            <person name="Ma L.-J."/>
            <person name="Dead R."/>
            <person name="Young S."/>
            <person name="Zeng Q."/>
            <person name="Koehrsen M."/>
            <person name="Alvarado L."/>
            <person name="Berlin A."/>
            <person name="Chapman S.B."/>
            <person name="Chen Z."/>
            <person name="Freedman E."/>
            <person name="Gellesch M."/>
            <person name="Goldberg J."/>
            <person name="Griggs A."/>
            <person name="Gujja S."/>
            <person name="Heilman E.R."/>
            <person name="Heiman D."/>
            <person name="Hepburn T."/>
            <person name="Howarth C."/>
            <person name="Jen D."/>
            <person name="Larson L."/>
            <person name="Mehta T."/>
            <person name="Neiman D."/>
            <person name="Pearson M."/>
            <person name="Roberts A."/>
            <person name="Saif S."/>
            <person name="Shea T."/>
            <person name="Shenoy N."/>
            <person name="Sisk P."/>
            <person name="Stolte C."/>
            <person name="Sykes S."/>
            <person name="Walk T."/>
            <person name="White J."/>
            <person name="Yandava C."/>
            <person name="Haas B."/>
            <person name="Nusbaum C."/>
            <person name="Birren B."/>
        </authorList>
    </citation>
    <scope>NUCLEOTIDE SEQUENCE</scope>
    <source>
        <strain evidence="3">ATCC 64411</strain>
    </source>
</reference>
<feature type="compositionally biased region" description="Low complexity" evidence="1">
    <location>
        <begin position="410"/>
        <end position="428"/>
    </location>
</feature>